<dbReference type="InterPro" id="IPR036689">
    <property type="entry name" value="ESAT-6-like_sf"/>
</dbReference>
<accession>A0A0A0JWG1</accession>
<name>A0A0A0JWG1_9MICO</name>
<evidence type="ECO:0000313" key="1">
    <source>
        <dbReference type="EMBL" id="KGN41785.1"/>
    </source>
</evidence>
<dbReference type="Gene3D" id="1.10.287.1060">
    <property type="entry name" value="ESAT-6-like"/>
    <property type="match status" value="1"/>
</dbReference>
<dbReference type="OrthoDB" id="4843633at2"/>
<dbReference type="STRING" id="1385519.N801_04460"/>
<dbReference type="AlphaFoldDB" id="A0A0A0JWG1"/>
<sequence>MTRMLISAEVVAALGVSLGEVAHGLEATRDGSVDRWALGGGEASDAFDHLLSGWRRDRLALAESLRDLGDKAQVAGTAYVETETDVGRMFGGPTR</sequence>
<evidence type="ECO:0000313" key="2">
    <source>
        <dbReference type="Proteomes" id="UP000030013"/>
    </source>
</evidence>
<proteinExistence type="predicted"/>
<keyword evidence="2" id="KW-1185">Reference proteome</keyword>
<dbReference type="EMBL" id="AVPL01000012">
    <property type="protein sequence ID" value="KGN41785.1"/>
    <property type="molecule type" value="Genomic_DNA"/>
</dbReference>
<comment type="caution">
    <text evidence="1">The sequence shown here is derived from an EMBL/GenBank/DDBJ whole genome shotgun (WGS) entry which is preliminary data.</text>
</comment>
<dbReference type="Proteomes" id="UP000030013">
    <property type="component" value="Unassembled WGS sequence"/>
</dbReference>
<gene>
    <name evidence="1" type="ORF">N801_04460</name>
</gene>
<organism evidence="1 2">
    <name type="scientific">Knoellia aerolata DSM 18566</name>
    <dbReference type="NCBI Taxonomy" id="1385519"/>
    <lineage>
        <taxon>Bacteria</taxon>
        <taxon>Bacillati</taxon>
        <taxon>Actinomycetota</taxon>
        <taxon>Actinomycetes</taxon>
        <taxon>Micrococcales</taxon>
        <taxon>Intrasporangiaceae</taxon>
        <taxon>Knoellia</taxon>
    </lineage>
</organism>
<reference evidence="1 2" key="1">
    <citation type="submission" date="2013-08" db="EMBL/GenBank/DDBJ databases">
        <title>The genome sequence of Knoellia aerolata.</title>
        <authorList>
            <person name="Zhu W."/>
            <person name="Wang G."/>
        </authorList>
    </citation>
    <scope>NUCLEOTIDE SEQUENCE [LARGE SCALE GENOMIC DNA]</scope>
    <source>
        <strain evidence="1 2">DSM 18566</strain>
    </source>
</reference>
<dbReference type="SUPFAM" id="SSF140453">
    <property type="entry name" value="EsxAB dimer-like"/>
    <property type="match status" value="1"/>
</dbReference>
<dbReference type="RefSeq" id="WP_035935279.1">
    <property type="nucleotide sequence ID" value="NZ_AVPL01000012.1"/>
</dbReference>
<protein>
    <submittedName>
        <fullName evidence="1">Uncharacterized protein</fullName>
    </submittedName>
</protein>